<evidence type="ECO:0008006" key="5">
    <source>
        <dbReference type="Google" id="ProtNLM"/>
    </source>
</evidence>
<dbReference type="AlphaFoldDB" id="A0A2N6UFV7"/>
<gene>
    <name evidence="3" type="ORF">CJ191_01330</name>
</gene>
<feature type="coiled-coil region" evidence="1">
    <location>
        <begin position="166"/>
        <end position="238"/>
    </location>
</feature>
<name>A0A2N6UFV7_9LACT</name>
<evidence type="ECO:0000313" key="3">
    <source>
        <dbReference type="EMBL" id="PMC80478.1"/>
    </source>
</evidence>
<reference evidence="3 4" key="1">
    <citation type="submission" date="2017-09" db="EMBL/GenBank/DDBJ databases">
        <title>Bacterial strain isolated from the female urinary microbiota.</title>
        <authorList>
            <person name="Thomas-White K."/>
            <person name="Kumar N."/>
            <person name="Forster S."/>
            <person name="Putonti C."/>
            <person name="Lawley T."/>
            <person name="Wolfe A.J."/>
        </authorList>
    </citation>
    <scope>NUCLEOTIDE SEQUENCE [LARGE SCALE GENOMIC DNA]</scope>
    <source>
        <strain evidence="3 4">UMB0240</strain>
    </source>
</reference>
<proteinExistence type="predicted"/>
<dbReference type="EMBL" id="PNHQ01000002">
    <property type="protein sequence ID" value="PMC80478.1"/>
    <property type="molecule type" value="Genomic_DNA"/>
</dbReference>
<keyword evidence="1" id="KW-0175">Coiled coil</keyword>
<keyword evidence="4" id="KW-1185">Reference proteome</keyword>
<organism evidence="3 4">
    <name type="scientific">Aerococcus viridans</name>
    <dbReference type="NCBI Taxonomy" id="1377"/>
    <lineage>
        <taxon>Bacteria</taxon>
        <taxon>Bacillati</taxon>
        <taxon>Bacillota</taxon>
        <taxon>Bacilli</taxon>
        <taxon>Lactobacillales</taxon>
        <taxon>Aerococcaceae</taxon>
        <taxon>Aerococcus</taxon>
    </lineage>
</organism>
<sequence length="305" mass="35227">MNEITLSNDLDQIELEINHHKNIAGQSIWEIGRRLNHVKENDLAHGQFMEWLENIGIEHTSAKRMMKTAKEIPNSATLHHLGETALYLISTLPEEEKQKELSKAEAGEPSTVRELRELKKHLKEKEQQITEEKQRGDALAEALEKEQAKPQPKPIVQTKEVKPADYDDLKSDNQQLQEVLRNKENQYQSLRTQYQNLIDQRSEVDEKSKKYDELNDAIKRMQGQLDKGQQEIAAQKEVYDLVRKSKELIAEVAPLTYLIDAENVISNEYAKKPLIEIVNKLHDIARKIEEQIEDTNIIEGEIING</sequence>
<evidence type="ECO:0000313" key="4">
    <source>
        <dbReference type="Proteomes" id="UP000235701"/>
    </source>
</evidence>
<feature type="compositionally biased region" description="Basic and acidic residues" evidence="2">
    <location>
        <begin position="123"/>
        <end position="148"/>
    </location>
</feature>
<protein>
    <recommendedName>
        <fullName evidence="5">DUF3102 domain-containing protein</fullName>
    </recommendedName>
</protein>
<comment type="caution">
    <text evidence="3">The sequence shown here is derived from an EMBL/GenBank/DDBJ whole genome shotgun (WGS) entry which is preliminary data.</text>
</comment>
<dbReference type="RefSeq" id="WP_102198753.1">
    <property type="nucleotide sequence ID" value="NZ_PNHQ01000002.1"/>
</dbReference>
<dbReference type="OrthoDB" id="2200242at2"/>
<feature type="region of interest" description="Disordered" evidence="2">
    <location>
        <begin position="123"/>
        <end position="154"/>
    </location>
</feature>
<evidence type="ECO:0000256" key="2">
    <source>
        <dbReference type="SAM" id="MobiDB-lite"/>
    </source>
</evidence>
<evidence type="ECO:0000256" key="1">
    <source>
        <dbReference type="SAM" id="Coils"/>
    </source>
</evidence>
<dbReference type="Proteomes" id="UP000235701">
    <property type="component" value="Unassembled WGS sequence"/>
</dbReference>
<accession>A0A2N6UFV7</accession>